<proteinExistence type="predicted"/>
<sequence length="109" mass="12130">MSDKVAVAKDSYEPEKQNLTSSVRGFRNTWVDVTPGLSWDERQNAERKAFGRERMLNTALKLPSAAELRVAVAKDSYEPEKQHLTSSVTGFSNEIATENILLGCHLHGP</sequence>
<evidence type="ECO:0000313" key="2">
    <source>
        <dbReference type="EMBL" id="CAD8514925.1"/>
    </source>
</evidence>
<gene>
    <name evidence="1" type="ORF">MCOM1403_LOCUS2349</name>
    <name evidence="2" type="ORF">MCOM1403_LOCUS2350</name>
</gene>
<accession>A0A6U0N367</accession>
<dbReference type="AlphaFoldDB" id="A0A6U0N367"/>
<dbReference type="EMBL" id="HBEQ01003064">
    <property type="protein sequence ID" value="CAD8514924.1"/>
    <property type="molecule type" value="Transcribed_RNA"/>
</dbReference>
<name>A0A6U0N367_MICPS</name>
<dbReference type="EMBL" id="HBEQ01003065">
    <property type="protein sequence ID" value="CAD8514925.1"/>
    <property type="molecule type" value="Transcribed_RNA"/>
</dbReference>
<reference evidence="2" key="1">
    <citation type="submission" date="2021-01" db="EMBL/GenBank/DDBJ databases">
        <authorList>
            <person name="Corre E."/>
            <person name="Pelletier E."/>
            <person name="Niang G."/>
            <person name="Scheremetjew M."/>
            <person name="Finn R."/>
            <person name="Kale V."/>
            <person name="Holt S."/>
            <person name="Cochrane G."/>
            <person name="Meng A."/>
            <person name="Brown T."/>
            <person name="Cohen L."/>
        </authorList>
    </citation>
    <scope>NUCLEOTIDE SEQUENCE</scope>
    <source>
        <strain evidence="2">CCMP1723</strain>
    </source>
</reference>
<evidence type="ECO:0000313" key="1">
    <source>
        <dbReference type="EMBL" id="CAD8514924.1"/>
    </source>
</evidence>
<protein>
    <submittedName>
        <fullName evidence="2">Uncharacterized protein</fullName>
    </submittedName>
</protein>
<organism evidence="2">
    <name type="scientific">Micromonas pusilla</name>
    <name type="common">Picoplanktonic green alga</name>
    <name type="synonym">Chromulina pusilla</name>
    <dbReference type="NCBI Taxonomy" id="38833"/>
    <lineage>
        <taxon>Eukaryota</taxon>
        <taxon>Viridiplantae</taxon>
        <taxon>Chlorophyta</taxon>
        <taxon>Mamiellophyceae</taxon>
        <taxon>Mamiellales</taxon>
        <taxon>Mamiellaceae</taxon>
        <taxon>Micromonas</taxon>
    </lineage>
</organism>